<keyword evidence="3" id="KW-1185">Reference proteome</keyword>
<proteinExistence type="predicted"/>
<protein>
    <submittedName>
        <fullName evidence="2">AAA ATPase domain-containing protein</fullName>
    </submittedName>
</protein>
<accession>A0A1M6KF68</accession>
<sequence>MKIHSMKVKNFRGYSNEVEIFFNDLTVFVGKNDIGKSTILEALDIFFNDGKGVVKLEKSDVNIQEQRQVNQETIITICFKNLPERIIIDSTVETTLEKEYLLNEDGFLEVEKKYKNGGTPKVFIRARHPTNVKCTELLLKKNTELKKIVQTEGITCNNQTVNSLLRKAIWEHYSQELNLEEIEIDASKEDAKKIWDKLSTYLPIYSLFQSDRKNSDGDNEVQDPLKEAVKQILADEKLQNTLINIANEVQTKLQEVANRTLDKLRDMDSDIANSLNPVIPTAQSLKWQDVFKGVSISGDEDIPINKRGSGVKRLILLNFFRGEVERRFNEGDNTGVIYAIEEPETSQHTDNQRKLIDALKVLAKAANVQVILTTHSAFIVKQLDFANLRMIINNQGCKEIINVLPGQLQYPSLNEVNYVAFNEVTEEYHDELYSYIEFQGWKNNYITGKPTRLYHRQKSDGSINEEQKILTEYIRHQIHHPENHHNVRYTIEELKQSIDEMRDFVNNIATTQSISEP</sequence>
<dbReference type="OrthoDB" id="9810873at2"/>
<dbReference type="Proteomes" id="UP000183952">
    <property type="component" value="Unassembled WGS sequence"/>
</dbReference>
<dbReference type="EMBL" id="FRAD01000004">
    <property type="protein sequence ID" value="SHJ57559.1"/>
    <property type="molecule type" value="Genomic_DNA"/>
</dbReference>
<dbReference type="PANTHER" id="PTHR43581">
    <property type="entry name" value="ATP/GTP PHOSPHATASE"/>
    <property type="match status" value="1"/>
</dbReference>
<dbReference type="InterPro" id="IPR027417">
    <property type="entry name" value="P-loop_NTPase"/>
</dbReference>
<evidence type="ECO:0000313" key="2">
    <source>
        <dbReference type="EMBL" id="SHJ57559.1"/>
    </source>
</evidence>
<gene>
    <name evidence="2" type="ORF">SAMN02745248_00447</name>
</gene>
<organism evidence="2 3">
    <name type="scientific">Hathewaya proteolytica DSM 3090</name>
    <dbReference type="NCBI Taxonomy" id="1121331"/>
    <lineage>
        <taxon>Bacteria</taxon>
        <taxon>Bacillati</taxon>
        <taxon>Bacillota</taxon>
        <taxon>Clostridia</taxon>
        <taxon>Eubacteriales</taxon>
        <taxon>Clostridiaceae</taxon>
        <taxon>Hathewaya</taxon>
    </lineage>
</organism>
<feature type="domain" description="Endonuclease GajA/Old nuclease/RecF-like AAA" evidence="1">
    <location>
        <begin position="1"/>
        <end position="380"/>
    </location>
</feature>
<evidence type="ECO:0000313" key="3">
    <source>
        <dbReference type="Proteomes" id="UP000183952"/>
    </source>
</evidence>
<name>A0A1M6KF68_9CLOT</name>
<dbReference type="InterPro" id="IPR041685">
    <property type="entry name" value="AAA_GajA/Old/RecF-like"/>
</dbReference>
<evidence type="ECO:0000259" key="1">
    <source>
        <dbReference type="Pfam" id="PF13175"/>
    </source>
</evidence>
<dbReference type="RefSeq" id="WP_072901841.1">
    <property type="nucleotide sequence ID" value="NZ_FRAD01000004.1"/>
</dbReference>
<dbReference type="Pfam" id="PF13175">
    <property type="entry name" value="AAA_15"/>
    <property type="match status" value="1"/>
</dbReference>
<dbReference type="InterPro" id="IPR051396">
    <property type="entry name" value="Bact_Antivir_Def_Nuclease"/>
</dbReference>
<dbReference type="PANTHER" id="PTHR43581:SF4">
    <property type="entry name" value="ATP_GTP PHOSPHATASE"/>
    <property type="match status" value="1"/>
</dbReference>
<dbReference type="AlphaFoldDB" id="A0A1M6KF68"/>
<reference evidence="2 3" key="1">
    <citation type="submission" date="2016-11" db="EMBL/GenBank/DDBJ databases">
        <authorList>
            <person name="Jaros S."/>
            <person name="Januszkiewicz K."/>
            <person name="Wedrychowicz H."/>
        </authorList>
    </citation>
    <scope>NUCLEOTIDE SEQUENCE [LARGE SCALE GENOMIC DNA]</scope>
    <source>
        <strain evidence="2 3">DSM 3090</strain>
    </source>
</reference>
<dbReference type="STRING" id="1121331.SAMN02745248_00447"/>
<dbReference type="Gene3D" id="3.40.50.300">
    <property type="entry name" value="P-loop containing nucleotide triphosphate hydrolases"/>
    <property type="match status" value="1"/>
</dbReference>
<dbReference type="SUPFAM" id="SSF52540">
    <property type="entry name" value="P-loop containing nucleoside triphosphate hydrolases"/>
    <property type="match status" value="1"/>
</dbReference>